<evidence type="ECO:0000256" key="8">
    <source>
        <dbReference type="ARBA" id="ARBA00022975"/>
    </source>
</evidence>
<dbReference type="SUPFAM" id="SSF52317">
    <property type="entry name" value="Class I glutamine amidotransferase-like"/>
    <property type="match status" value="1"/>
</dbReference>
<keyword evidence="7 11" id="KW-0315">Glutamine amidotransferase</keyword>
<dbReference type="GO" id="GO:0005524">
    <property type="term" value="F:ATP binding"/>
    <property type="evidence" value="ECO:0007669"/>
    <property type="project" value="UniProtKB-UniRule"/>
</dbReference>
<evidence type="ECO:0000256" key="4">
    <source>
        <dbReference type="ARBA" id="ARBA00022598"/>
    </source>
</evidence>
<dbReference type="UniPathway" id="UPA00068">
    <property type="reaction ID" value="UER00171"/>
</dbReference>
<dbReference type="EC" id="6.3.5.5" evidence="11"/>
<keyword evidence="4 11" id="KW-0436">Ligase</keyword>
<dbReference type="PANTHER" id="PTHR43418">
    <property type="entry name" value="MULTIFUNCTIONAL TRYPTOPHAN BIOSYNTHESIS PROTEIN-RELATED"/>
    <property type="match status" value="1"/>
</dbReference>
<feature type="binding site" evidence="11">
    <location>
        <position position="45"/>
    </location>
    <ligand>
        <name>L-glutamine</name>
        <dbReference type="ChEBI" id="CHEBI:58359"/>
    </ligand>
</feature>
<evidence type="ECO:0000313" key="14">
    <source>
        <dbReference type="Proteomes" id="UP000624703"/>
    </source>
</evidence>
<comment type="catalytic activity">
    <reaction evidence="10 11">
        <text>L-glutamine + H2O = L-glutamate + NH4(+)</text>
        <dbReference type="Rhea" id="RHEA:15889"/>
        <dbReference type="ChEBI" id="CHEBI:15377"/>
        <dbReference type="ChEBI" id="CHEBI:28938"/>
        <dbReference type="ChEBI" id="CHEBI:29985"/>
        <dbReference type="ChEBI" id="CHEBI:58359"/>
    </reaction>
</comment>
<dbReference type="PROSITE" id="PS51273">
    <property type="entry name" value="GATASE_TYPE_1"/>
    <property type="match status" value="1"/>
</dbReference>
<dbReference type="UniPathway" id="UPA00070">
    <property type="reaction ID" value="UER00115"/>
</dbReference>
<comment type="catalytic activity">
    <reaction evidence="9 11">
        <text>hydrogencarbonate + L-glutamine + 2 ATP + H2O = carbamoyl phosphate + L-glutamate + 2 ADP + phosphate + 2 H(+)</text>
        <dbReference type="Rhea" id="RHEA:18633"/>
        <dbReference type="ChEBI" id="CHEBI:15377"/>
        <dbReference type="ChEBI" id="CHEBI:15378"/>
        <dbReference type="ChEBI" id="CHEBI:17544"/>
        <dbReference type="ChEBI" id="CHEBI:29985"/>
        <dbReference type="ChEBI" id="CHEBI:30616"/>
        <dbReference type="ChEBI" id="CHEBI:43474"/>
        <dbReference type="ChEBI" id="CHEBI:58228"/>
        <dbReference type="ChEBI" id="CHEBI:58359"/>
        <dbReference type="ChEBI" id="CHEBI:456216"/>
        <dbReference type="EC" id="6.3.5.5"/>
    </reaction>
</comment>
<dbReference type="InterPro" id="IPR029062">
    <property type="entry name" value="Class_I_gatase-like"/>
</dbReference>
<feature type="region of interest" description="CPSase" evidence="11">
    <location>
        <begin position="1"/>
        <end position="194"/>
    </location>
</feature>
<dbReference type="Gene3D" id="3.50.30.20">
    <property type="entry name" value="Carbamoyl-phosphate synthase small subunit, N-terminal domain"/>
    <property type="match status" value="1"/>
</dbReference>
<proteinExistence type="inferred from homology"/>
<feature type="binding site" evidence="11">
    <location>
        <position position="245"/>
    </location>
    <ligand>
        <name>L-glutamine</name>
        <dbReference type="ChEBI" id="CHEBI:58359"/>
    </ligand>
</feature>
<feature type="active site" description="Nucleophile" evidence="11">
    <location>
        <position position="270"/>
    </location>
</feature>
<dbReference type="PRINTS" id="PR00096">
    <property type="entry name" value="GATASE"/>
</dbReference>
<keyword evidence="11" id="KW-0055">Arginine biosynthesis</keyword>
<feature type="binding site" evidence="11">
    <location>
        <position position="274"/>
    </location>
    <ligand>
        <name>L-glutamine</name>
        <dbReference type="ChEBI" id="CHEBI:58359"/>
    </ligand>
</feature>
<name>A0A8J7SMY2_9BACT</name>
<dbReference type="CDD" id="cd01744">
    <property type="entry name" value="GATase1_CPSase"/>
    <property type="match status" value="1"/>
</dbReference>
<dbReference type="RefSeq" id="WP_200311381.1">
    <property type="nucleotide sequence ID" value="NZ_JAENIM010000039.1"/>
</dbReference>
<keyword evidence="5 11" id="KW-0547">Nucleotide-binding</keyword>
<comment type="pathway">
    <text evidence="1 11">Pyrimidine metabolism; UMP biosynthesis via de novo pathway; (S)-dihydroorotate from bicarbonate: step 1/3.</text>
</comment>
<dbReference type="GO" id="GO:0044205">
    <property type="term" value="P:'de novo' UMP biosynthetic process"/>
    <property type="evidence" value="ECO:0007669"/>
    <property type="project" value="UniProtKB-UniRule"/>
</dbReference>
<feature type="binding site" evidence="11">
    <location>
        <position position="315"/>
    </location>
    <ligand>
        <name>L-glutamine</name>
        <dbReference type="ChEBI" id="CHEBI:58359"/>
    </ligand>
</feature>
<feature type="domain" description="Carbamoyl-phosphate synthase small subunit N-terminal" evidence="12">
    <location>
        <begin position="1"/>
        <end position="131"/>
    </location>
</feature>
<gene>
    <name evidence="11 13" type="primary">carA</name>
    <name evidence="13" type="ORF">JIN82_09445</name>
</gene>
<dbReference type="InterPro" id="IPR017926">
    <property type="entry name" value="GATASE"/>
</dbReference>
<dbReference type="NCBIfam" id="TIGR01368">
    <property type="entry name" value="CPSaseIIsmall"/>
    <property type="match status" value="1"/>
</dbReference>
<evidence type="ECO:0000256" key="3">
    <source>
        <dbReference type="ARBA" id="ARBA00007800"/>
    </source>
</evidence>
<dbReference type="GO" id="GO:0006526">
    <property type="term" value="P:L-arginine biosynthetic process"/>
    <property type="evidence" value="ECO:0007669"/>
    <property type="project" value="UniProtKB-UniRule"/>
</dbReference>
<evidence type="ECO:0000256" key="11">
    <source>
        <dbReference type="HAMAP-Rule" id="MF_01209"/>
    </source>
</evidence>
<dbReference type="Gene3D" id="3.40.50.880">
    <property type="match status" value="1"/>
</dbReference>
<dbReference type="GO" id="GO:0004088">
    <property type="term" value="F:carbamoyl-phosphate synthase (glutamine-hydrolyzing) activity"/>
    <property type="evidence" value="ECO:0007669"/>
    <property type="project" value="UniProtKB-UniRule"/>
</dbReference>
<dbReference type="InterPro" id="IPR006274">
    <property type="entry name" value="CarbamoylP_synth_ssu"/>
</dbReference>
<evidence type="ECO:0000256" key="6">
    <source>
        <dbReference type="ARBA" id="ARBA00022840"/>
    </source>
</evidence>
<dbReference type="InterPro" id="IPR035686">
    <property type="entry name" value="CPSase_GATase1"/>
</dbReference>
<keyword evidence="11" id="KW-0028">Amino-acid biosynthesis</keyword>
<feature type="binding site" evidence="11">
    <location>
        <position position="243"/>
    </location>
    <ligand>
        <name>L-glutamine</name>
        <dbReference type="ChEBI" id="CHEBI:58359"/>
    </ligand>
</feature>
<evidence type="ECO:0000256" key="7">
    <source>
        <dbReference type="ARBA" id="ARBA00022962"/>
    </source>
</evidence>
<feature type="active site" evidence="11">
    <location>
        <position position="356"/>
    </location>
</feature>
<reference evidence="13" key="1">
    <citation type="submission" date="2021-01" db="EMBL/GenBank/DDBJ databases">
        <title>Modified the classification status of verrucomicrobia.</title>
        <authorList>
            <person name="Feng X."/>
        </authorList>
    </citation>
    <scope>NUCLEOTIDE SEQUENCE</scope>
    <source>
        <strain evidence="13">_KCTC 22039</strain>
    </source>
</reference>
<dbReference type="Proteomes" id="UP000624703">
    <property type="component" value="Unassembled WGS sequence"/>
</dbReference>
<dbReference type="SUPFAM" id="SSF52021">
    <property type="entry name" value="Carbamoyl phosphate synthetase, small subunit N-terminal domain"/>
    <property type="match status" value="1"/>
</dbReference>
<dbReference type="InterPro" id="IPR036480">
    <property type="entry name" value="CarbP_synth_ssu_N_sf"/>
</dbReference>
<comment type="pathway">
    <text evidence="2 11">Amino-acid biosynthesis; L-arginine biosynthesis; carbamoyl phosphate from bicarbonate: step 1/1.</text>
</comment>
<dbReference type="HAMAP" id="MF_01209">
    <property type="entry name" value="CPSase_S_chain"/>
    <property type="match status" value="1"/>
</dbReference>
<sequence length="384" mass="42266">MKAILALEDGRTFEGESFGHTGTTTGEACFNTSMTGYQEVITDPSYRGQIVTMTYPLIGNYGIAPEDSESKGPHVRGFVIGELCKRASNWRSNQALEDYFAEHNIIGIEGIDTRALTKHLRSAGAMRACLTTELSTEEAIKAAQDAPSMEGSDFVKEVSTEDGYLWEEESRQWTIPNASTGQVGNYIELPPVRHKIVAYDFGVKHNILRSLRQNGFEVEVVNSRTSAEDVLAKNPDGIFLSNGPGDPAALDYIHAEVKKLIGKKPIFGICLGHQILTHAFGGKTFKLKFGHRGGNQPVKDLRTGRISITSQNHGFATDQETLPEDIEVTHINLNDNTCEGIRHKKYPIFSVQYHPEAAPGPNDAAYFFKEFADLIDATKAQTNA</sequence>
<dbReference type="PRINTS" id="PR00097">
    <property type="entry name" value="ANTSNTHASEII"/>
</dbReference>
<dbReference type="FunFam" id="3.50.30.20:FF:000001">
    <property type="entry name" value="Carbamoyl-phosphate synthase small chain"/>
    <property type="match status" value="1"/>
</dbReference>
<dbReference type="EMBL" id="JAENIM010000039">
    <property type="protein sequence ID" value="MBK1791373.1"/>
    <property type="molecule type" value="Genomic_DNA"/>
</dbReference>
<dbReference type="NCBIfam" id="NF009475">
    <property type="entry name" value="PRK12838.1"/>
    <property type="match status" value="1"/>
</dbReference>
<feature type="binding site" evidence="11">
    <location>
        <position position="312"/>
    </location>
    <ligand>
        <name>L-glutamine</name>
        <dbReference type="ChEBI" id="CHEBI:58359"/>
    </ligand>
</feature>
<organism evidence="13 14">
    <name type="scientific">Persicirhabdus sediminis</name>
    <dbReference type="NCBI Taxonomy" id="454144"/>
    <lineage>
        <taxon>Bacteria</taxon>
        <taxon>Pseudomonadati</taxon>
        <taxon>Verrucomicrobiota</taxon>
        <taxon>Verrucomicrobiia</taxon>
        <taxon>Verrucomicrobiales</taxon>
        <taxon>Verrucomicrobiaceae</taxon>
        <taxon>Persicirhabdus</taxon>
    </lineage>
</organism>
<dbReference type="GO" id="GO:0006207">
    <property type="term" value="P:'de novo' pyrimidine nucleobase biosynthetic process"/>
    <property type="evidence" value="ECO:0007669"/>
    <property type="project" value="InterPro"/>
</dbReference>
<dbReference type="SMART" id="SM01097">
    <property type="entry name" value="CPSase_sm_chain"/>
    <property type="match status" value="1"/>
</dbReference>
<comment type="caution">
    <text evidence="13">The sequence shown here is derived from an EMBL/GenBank/DDBJ whole genome shotgun (WGS) entry which is preliminary data.</text>
</comment>
<comment type="subunit">
    <text evidence="11">Composed of two chains; the small (or glutamine) chain promotes the hydrolysis of glutamine to ammonia, which is used by the large (or ammonia) chain to synthesize carbamoyl phosphate. Tetramer of heterodimers (alpha,beta)4.</text>
</comment>
<dbReference type="PANTHER" id="PTHR43418:SF7">
    <property type="entry name" value="CARBAMOYL-PHOSPHATE SYNTHASE SMALL CHAIN"/>
    <property type="match status" value="1"/>
</dbReference>
<feature type="binding site" evidence="11">
    <location>
        <position position="271"/>
    </location>
    <ligand>
        <name>L-glutamine</name>
        <dbReference type="ChEBI" id="CHEBI:58359"/>
    </ligand>
</feature>
<protein>
    <recommendedName>
        <fullName evidence="11">Carbamoyl phosphate synthase small chain</fullName>
        <ecNumber evidence="11">6.3.5.5</ecNumber>
    </recommendedName>
    <alternativeName>
        <fullName evidence="11">Carbamoyl phosphate synthetase glutamine chain</fullName>
    </alternativeName>
</protein>
<feature type="binding site" evidence="11">
    <location>
        <position position="314"/>
    </location>
    <ligand>
        <name>L-glutamine</name>
        <dbReference type="ChEBI" id="CHEBI:58359"/>
    </ligand>
</feature>
<dbReference type="AlphaFoldDB" id="A0A8J7SMY2"/>
<dbReference type="PRINTS" id="PR00099">
    <property type="entry name" value="CPSGATASE"/>
</dbReference>
<evidence type="ECO:0000256" key="5">
    <source>
        <dbReference type="ARBA" id="ARBA00022741"/>
    </source>
</evidence>
<accession>A0A8J7SMY2</accession>
<keyword evidence="14" id="KW-1185">Reference proteome</keyword>
<keyword evidence="8 11" id="KW-0665">Pyrimidine biosynthesis</keyword>
<dbReference type="GO" id="GO:0006541">
    <property type="term" value="P:glutamine metabolic process"/>
    <property type="evidence" value="ECO:0007669"/>
    <property type="project" value="InterPro"/>
</dbReference>
<dbReference type="Pfam" id="PF00117">
    <property type="entry name" value="GATase"/>
    <property type="match status" value="1"/>
</dbReference>
<comment type="similarity">
    <text evidence="3 11">Belongs to the CarA family.</text>
</comment>
<evidence type="ECO:0000256" key="10">
    <source>
        <dbReference type="ARBA" id="ARBA00049285"/>
    </source>
</evidence>
<feature type="active site" evidence="11">
    <location>
        <position position="354"/>
    </location>
</feature>
<comment type="function">
    <text evidence="11">Small subunit of the glutamine-dependent carbamoyl phosphate synthetase (CPSase). CPSase catalyzes the formation of carbamoyl phosphate from the ammonia moiety of glutamine, carbonate, and phosphate donated by ATP, constituting the first step of 2 biosynthetic pathways, one leading to arginine and/or urea and the other to pyrimidine nucleotides. The small subunit (glutamine amidotransferase) binds and cleaves glutamine to supply the large subunit with the substrate ammonia.</text>
</comment>
<evidence type="ECO:0000259" key="12">
    <source>
        <dbReference type="SMART" id="SM01097"/>
    </source>
</evidence>
<evidence type="ECO:0000313" key="13">
    <source>
        <dbReference type="EMBL" id="MBK1791373.1"/>
    </source>
</evidence>
<evidence type="ECO:0000256" key="9">
    <source>
        <dbReference type="ARBA" id="ARBA00048816"/>
    </source>
</evidence>
<keyword evidence="6 11" id="KW-0067">ATP-binding</keyword>
<dbReference type="InterPro" id="IPR050472">
    <property type="entry name" value="Anth_synth/Amidotransfase"/>
</dbReference>
<evidence type="ECO:0000256" key="1">
    <source>
        <dbReference type="ARBA" id="ARBA00004812"/>
    </source>
</evidence>
<evidence type="ECO:0000256" key="2">
    <source>
        <dbReference type="ARBA" id="ARBA00005077"/>
    </source>
</evidence>
<dbReference type="InterPro" id="IPR002474">
    <property type="entry name" value="CarbamoylP_synth_ssu_N"/>
</dbReference>
<dbReference type="Pfam" id="PF00988">
    <property type="entry name" value="CPSase_sm_chain"/>
    <property type="match status" value="1"/>
</dbReference>